<gene>
    <name evidence="1" type="ORF">FGF80_18770</name>
</gene>
<accession>A0A4P9TJY1</accession>
<evidence type="ECO:0000313" key="2">
    <source>
        <dbReference type="Proteomes" id="UP000307562"/>
    </source>
</evidence>
<protein>
    <submittedName>
        <fullName evidence="1">Uncharacterized protein</fullName>
    </submittedName>
</protein>
<reference evidence="2" key="1">
    <citation type="submission" date="2019-05" db="EMBL/GenBank/DDBJ databases">
        <title>Complete Genome Sequence and Methylation Pattern of the Halophilic Archaeon Natrinema pallidum BOL6-1.</title>
        <authorList>
            <person name="DasSarma P."/>
            <person name="DasSarma B.P."/>
            <person name="DasSarma S.L."/>
            <person name="Martinez F.L."/>
            <person name="Guzman D."/>
            <person name="Roberts R.J."/>
            <person name="DasSarma S."/>
        </authorList>
    </citation>
    <scope>NUCLEOTIDE SEQUENCE [LARGE SCALE GENOMIC DNA]</scope>
    <source>
        <strain evidence="2">BOL6-1</strain>
        <plasmid evidence="2">pnpa70</plasmid>
    </source>
</reference>
<dbReference type="RefSeq" id="WP_138655743.1">
    <property type="nucleotide sequence ID" value="NZ_CP040639.1"/>
</dbReference>
<sequence>MACEDSSEGTKRVLEIEIAADGDHTTHENTRTVFIVGDPDNLQDELLKAARMADMWWPDFLTEDGSAQLSGTNSLDDAEFRQFIDESQDDVLVGDEVPV</sequence>
<dbReference type="Proteomes" id="UP000307562">
    <property type="component" value="Plasmid pNPA70"/>
</dbReference>
<dbReference type="AlphaFoldDB" id="A0A4P9TJY1"/>
<geneLocation type="plasmid" evidence="2">
    <name>pnpa70</name>
</geneLocation>
<proteinExistence type="predicted"/>
<dbReference type="EMBL" id="CP040639">
    <property type="protein sequence ID" value="QCW05286.1"/>
    <property type="molecule type" value="Genomic_DNA"/>
</dbReference>
<keyword evidence="1" id="KW-0614">Plasmid</keyword>
<dbReference type="GeneID" id="96158184"/>
<dbReference type="KEGG" id="npl:FGF80_18770"/>
<organism evidence="1 2">
    <name type="scientific">Natrinema pallidum</name>
    <dbReference type="NCBI Taxonomy" id="69527"/>
    <lineage>
        <taxon>Archaea</taxon>
        <taxon>Methanobacteriati</taxon>
        <taxon>Methanobacteriota</taxon>
        <taxon>Stenosarchaea group</taxon>
        <taxon>Halobacteria</taxon>
        <taxon>Halobacteriales</taxon>
        <taxon>Natrialbaceae</taxon>
        <taxon>Natrinema</taxon>
    </lineage>
</organism>
<evidence type="ECO:0000313" key="1">
    <source>
        <dbReference type="EMBL" id="QCW05286.1"/>
    </source>
</evidence>
<name>A0A4P9TJY1_9EURY</name>
<keyword evidence="2" id="KW-1185">Reference proteome</keyword>